<evidence type="ECO:0000313" key="4">
    <source>
        <dbReference type="RefSeq" id="XP_033534462.1"/>
    </source>
</evidence>
<evidence type="ECO:0000313" key="3">
    <source>
        <dbReference type="Proteomes" id="UP000504638"/>
    </source>
</evidence>
<dbReference type="GeneID" id="54415820"/>
<reference evidence="4" key="3">
    <citation type="submission" date="2025-04" db="UniProtKB">
        <authorList>
            <consortium name="RefSeq"/>
        </authorList>
    </citation>
    <scope>IDENTIFICATION</scope>
    <source>
        <strain evidence="4">CBS 781.70</strain>
    </source>
</reference>
<feature type="domain" description="Peptidase A2" evidence="1">
    <location>
        <begin position="211"/>
        <end position="291"/>
    </location>
</feature>
<keyword evidence="3" id="KW-1185">Reference proteome</keyword>
<dbReference type="EMBL" id="ML975156">
    <property type="protein sequence ID" value="KAF1812831.1"/>
    <property type="molecule type" value="Genomic_DNA"/>
</dbReference>
<accession>A0A6G1G4F6</accession>
<protein>
    <recommendedName>
        <fullName evidence="1">Peptidase A2 domain-containing protein</fullName>
    </recommendedName>
</protein>
<reference evidence="4" key="2">
    <citation type="submission" date="2020-04" db="EMBL/GenBank/DDBJ databases">
        <authorList>
            <consortium name="NCBI Genome Project"/>
        </authorList>
    </citation>
    <scope>NUCLEOTIDE SEQUENCE</scope>
    <source>
        <strain evidence="4">CBS 781.70</strain>
    </source>
</reference>
<proteinExistence type="predicted"/>
<evidence type="ECO:0000259" key="1">
    <source>
        <dbReference type="PROSITE" id="PS50175"/>
    </source>
</evidence>
<dbReference type="PROSITE" id="PS50175">
    <property type="entry name" value="ASP_PROT_RETROV"/>
    <property type="match status" value="1"/>
</dbReference>
<organism evidence="2">
    <name type="scientific">Eremomyces bilateralis CBS 781.70</name>
    <dbReference type="NCBI Taxonomy" id="1392243"/>
    <lineage>
        <taxon>Eukaryota</taxon>
        <taxon>Fungi</taxon>
        <taxon>Dikarya</taxon>
        <taxon>Ascomycota</taxon>
        <taxon>Pezizomycotina</taxon>
        <taxon>Dothideomycetes</taxon>
        <taxon>Dothideomycetes incertae sedis</taxon>
        <taxon>Eremomycetales</taxon>
        <taxon>Eremomycetaceae</taxon>
        <taxon>Eremomyces</taxon>
    </lineage>
</organism>
<sequence length="327" mass="37330">MSGIEVFALVGSSIALLDQFIRAGRNARKGIAELDRQVSEYEVILRVAEEAFHGVSKYEKVPKSMQGAMLLCAQRHEEFYDLISRDQKAYRVKHPEIRRFRMAAVSMRRTKRRMAFEAFRDSVLLLRDLSQQTEVAEQLETEVNSDDIQHWNPEDFEEETGVHLEDFRSSTVKVPVDSKTLGLGPISARSHYGYDVTIAFQTGSGIKYIPARALKDTGSEEFFISKSLLQRDEIPSSEFQNVENKVLNGIGGATFRPSQSISLTWYVNRNYNTLRTEFFVDDNTDTEFDIILPWDFRIGSRTSGRGDTASRALILQMRKKSTGELEF</sequence>
<gene>
    <name evidence="2 4" type="ORF">P152DRAFT_327482</name>
</gene>
<dbReference type="AlphaFoldDB" id="A0A6G1G4F6"/>
<dbReference type="GO" id="GO:0006508">
    <property type="term" value="P:proteolysis"/>
    <property type="evidence" value="ECO:0007669"/>
    <property type="project" value="InterPro"/>
</dbReference>
<dbReference type="RefSeq" id="XP_033534462.1">
    <property type="nucleotide sequence ID" value="XM_033675250.1"/>
</dbReference>
<dbReference type="GO" id="GO:0004190">
    <property type="term" value="F:aspartic-type endopeptidase activity"/>
    <property type="evidence" value="ECO:0007669"/>
    <property type="project" value="InterPro"/>
</dbReference>
<reference evidence="2 4" key="1">
    <citation type="submission" date="2020-01" db="EMBL/GenBank/DDBJ databases">
        <authorList>
            <consortium name="DOE Joint Genome Institute"/>
            <person name="Haridas S."/>
            <person name="Albert R."/>
            <person name="Binder M."/>
            <person name="Bloem J."/>
            <person name="Labutti K."/>
            <person name="Salamov A."/>
            <person name="Andreopoulos B."/>
            <person name="Baker S.E."/>
            <person name="Barry K."/>
            <person name="Bills G."/>
            <person name="Bluhm B.H."/>
            <person name="Cannon C."/>
            <person name="Castanera R."/>
            <person name="Culley D.E."/>
            <person name="Daum C."/>
            <person name="Ezra D."/>
            <person name="Gonzalez J.B."/>
            <person name="Henrissat B."/>
            <person name="Kuo A."/>
            <person name="Liang C."/>
            <person name="Lipzen A."/>
            <person name="Lutzoni F."/>
            <person name="Magnuson J."/>
            <person name="Mondo S."/>
            <person name="Nolan M."/>
            <person name="Ohm R."/>
            <person name="Pangilinan J."/>
            <person name="Park H.-J."/>
            <person name="Ramirez L."/>
            <person name="Alfaro M."/>
            <person name="Sun H."/>
            <person name="Tritt A."/>
            <person name="Yoshinaga Y."/>
            <person name="Zwiers L.-H."/>
            <person name="Turgeon B.G."/>
            <person name="Goodwin S.B."/>
            <person name="Spatafora J.W."/>
            <person name="Crous P.W."/>
            <person name="Grigoriev I.V."/>
        </authorList>
    </citation>
    <scope>NUCLEOTIDE SEQUENCE</scope>
    <source>
        <strain evidence="2 4">CBS 781.70</strain>
    </source>
</reference>
<dbReference type="InterPro" id="IPR001995">
    <property type="entry name" value="Peptidase_A2_cat"/>
</dbReference>
<evidence type="ECO:0000313" key="2">
    <source>
        <dbReference type="EMBL" id="KAF1812831.1"/>
    </source>
</evidence>
<dbReference type="OrthoDB" id="3795722at2759"/>
<name>A0A6G1G4F6_9PEZI</name>
<dbReference type="Proteomes" id="UP000504638">
    <property type="component" value="Unplaced"/>
</dbReference>